<name>A0A6J6KS10_9ZZZZ</name>
<accession>A0A6J6KS10</accession>
<dbReference type="AlphaFoldDB" id="A0A6J6KS10"/>
<protein>
    <submittedName>
        <fullName evidence="1">Unannotated protein</fullName>
    </submittedName>
</protein>
<dbReference type="InterPro" id="IPR011990">
    <property type="entry name" value="TPR-like_helical_dom_sf"/>
</dbReference>
<dbReference type="Pfam" id="PF13424">
    <property type="entry name" value="TPR_12"/>
    <property type="match status" value="1"/>
</dbReference>
<organism evidence="1">
    <name type="scientific">freshwater metagenome</name>
    <dbReference type="NCBI Taxonomy" id="449393"/>
    <lineage>
        <taxon>unclassified sequences</taxon>
        <taxon>metagenomes</taxon>
        <taxon>ecological metagenomes</taxon>
    </lineage>
</organism>
<sequence length="309" mass="35211">MSAEKNPNDTREQELWERISTSEGAERAEVLDELSHIAYNRSSYTQCLNLIESSLDIYYKLGGAENYLPEMTHLYEGKAHCLENLKRMQDVAETFEIIVQLKALAQDDEGQIEATRSAARAWYDVKEWQKSLDGHTAAIAMIDPDATPFSRGIDLINVGMAQAKLELFDEAIANYLSARSHFKEAKNPEYVKWCDNYLALAYIEVKNGQEAKFHSLHYLNYTKVAMDPIMEGYARFRLGLSHLLCQEYAEAEEHLARSLELLTFESDKDWEDIVAINKGLAQVLTALGRENEASERLERISTIEETISV</sequence>
<gene>
    <name evidence="1" type="ORF">UFOPK2243_00514</name>
</gene>
<proteinExistence type="predicted"/>
<dbReference type="SUPFAM" id="SSF48452">
    <property type="entry name" value="TPR-like"/>
    <property type="match status" value="2"/>
</dbReference>
<dbReference type="EMBL" id="CAEZWL010000008">
    <property type="protein sequence ID" value="CAB4651293.1"/>
    <property type="molecule type" value="Genomic_DNA"/>
</dbReference>
<dbReference type="Gene3D" id="1.25.40.10">
    <property type="entry name" value="Tetratricopeptide repeat domain"/>
    <property type="match status" value="2"/>
</dbReference>
<reference evidence="1" key="1">
    <citation type="submission" date="2020-05" db="EMBL/GenBank/DDBJ databases">
        <authorList>
            <person name="Chiriac C."/>
            <person name="Salcher M."/>
            <person name="Ghai R."/>
            <person name="Kavagutti S V."/>
        </authorList>
    </citation>
    <scope>NUCLEOTIDE SEQUENCE</scope>
</reference>
<evidence type="ECO:0000313" key="1">
    <source>
        <dbReference type="EMBL" id="CAB4651293.1"/>
    </source>
</evidence>